<organism evidence="1">
    <name type="scientific">marine sediment metagenome</name>
    <dbReference type="NCBI Taxonomy" id="412755"/>
    <lineage>
        <taxon>unclassified sequences</taxon>
        <taxon>metagenomes</taxon>
        <taxon>ecological metagenomes</taxon>
    </lineage>
</organism>
<dbReference type="EMBL" id="BARS01037904">
    <property type="protein sequence ID" value="GAG16610.1"/>
    <property type="molecule type" value="Genomic_DNA"/>
</dbReference>
<evidence type="ECO:0000313" key="1">
    <source>
        <dbReference type="EMBL" id="GAG16610.1"/>
    </source>
</evidence>
<name>X0VE38_9ZZZZ</name>
<feature type="non-terminal residue" evidence="1">
    <location>
        <position position="1"/>
    </location>
</feature>
<protein>
    <submittedName>
        <fullName evidence="1">Uncharacterized protein</fullName>
    </submittedName>
</protein>
<comment type="caution">
    <text evidence="1">The sequence shown here is derived from an EMBL/GenBank/DDBJ whole genome shotgun (WGS) entry which is preliminary data.</text>
</comment>
<accession>X0VE38</accession>
<dbReference type="AlphaFoldDB" id="X0VE38"/>
<reference evidence="1" key="1">
    <citation type="journal article" date="2014" name="Front. Microbiol.">
        <title>High frequency of phylogenetically diverse reductive dehalogenase-homologous genes in deep subseafloor sedimentary metagenomes.</title>
        <authorList>
            <person name="Kawai M."/>
            <person name="Futagami T."/>
            <person name="Toyoda A."/>
            <person name="Takaki Y."/>
            <person name="Nishi S."/>
            <person name="Hori S."/>
            <person name="Arai W."/>
            <person name="Tsubouchi T."/>
            <person name="Morono Y."/>
            <person name="Uchiyama I."/>
            <person name="Ito T."/>
            <person name="Fujiyama A."/>
            <person name="Inagaki F."/>
            <person name="Takami H."/>
        </authorList>
    </citation>
    <scope>NUCLEOTIDE SEQUENCE</scope>
    <source>
        <strain evidence="1">Expedition CK06-06</strain>
    </source>
</reference>
<gene>
    <name evidence="1" type="ORF">S01H1_58063</name>
</gene>
<proteinExistence type="predicted"/>
<sequence>RANEIGRVRNLSSRDYDQLFVVTASDLSRSDNESLASAAKDITQAFGSLASQLNVNEAYSRHALRLAFKFAGEPISESEIDEILSTPINPAATPTNE</sequence>